<dbReference type="InterPro" id="IPR008271">
    <property type="entry name" value="Ser/Thr_kinase_AS"/>
</dbReference>
<dbReference type="GO" id="GO:0005524">
    <property type="term" value="F:ATP binding"/>
    <property type="evidence" value="ECO:0007669"/>
    <property type="project" value="UniProtKB-KW"/>
</dbReference>
<proteinExistence type="predicted"/>
<dbReference type="InterPro" id="IPR011009">
    <property type="entry name" value="Kinase-like_dom_sf"/>
</dbReference>
<dbReference type="PANTHER" id="PTHR43289:SF6">
    <property type="entry name" value="SERINE_THREONINE-PROTEIN KINASE NEKL-3"/>
    <property type="match status" value="1"/>
</dbReference>
<feature type="compositionally biased region" description="Low complexity" evidence="7">
    <location>
        <begin position="285"/>
        <end position="299"/>
    </location>
</feature>
<dbReference type="PROSITE" id="PS50011">
    <property type="entry name" value="PROTEIN_KINASE_DOM"/>
    <property type="match status" value="1"/>
</dbReference>
<dbReference type="SMART" id="SM00220">
    <property type="entry name" value="S_TKc"/>
    <property type="match status" value="1"/>
</dbReference>
<reference evidence="9 10" key="1">
    <citation type="submission" date="2020-07" db="EMBL/GenBank/DDBJ databases">
        <title>Sequencing the genomes of 1000 actinobacteria strains.</title>
        <authorList>
            <person name="Klenk H.-P."/>
        </authorList>
    </citation>
    <scope>NUCLEOTIDE SEQUENCE [LARGE SCALE GENOMIC DNA]</scope>
    <source>
        <strain evidence="9 10">CXB654</strain>
    </source>
</reference>
<keyword evidence="4" id="KW-0547">Nucleotide-binding</keyword>
<evidence type="ECO:0000256" key="6">
    <source>
        <dbReference type="ARBA" id="ARBA00022840"/>
    </source>
</evidence>
<evidence type="ECO:0000256" key="5">
    <source>
        <dbReference type="ARBA" id="ARBA00022777"/>
    </source>
</evidence>
<dbReference type="RefSeq" id="WP_179643483.1">
    <property type="nucleotide sequence ID" value="NZ_BAAAYY010000015.1"/>
</dbReference>
<protein>
    <recommendedName>
        <fullName evidence="1">non-specific serine/threonine protein kinase</fullName>
        <ecNumber evidence="1">2.7.11.1</ecNumber>
    </recommendedName>
</protein>
<dbReference type="GO" id="GO:0004674">
    <property type="term" value="F:protein serine/threonine kinase activity"/>
    <property type="evidence" value="ECO:0007669"/>
    <property type="project" value="UniProtKB-KW"/>
</dbReference>
<feature type="domain" description="Protein kinase" evidence="8">
    <location>
        <begin position="12"/>
        <end position="280"/>
    </location>
</feature>
<dbReference type="AlphaFoldDB" id="A0A852TUF3"/>
<keyword evidence="2" id="KW-0723">Serine/threonine-protein kinase</keyword>
<dbReference type="PROSITE" id="PS00108">
    <property type="entry name" value="PROTEIN_KINASE_ST"/>
    <property type="match status" value="1"/>
</dbReference>
<accession>A0A852TUF3</accession>
<keyword evidence="6" id="KW-0067">ATP-binding</keyword>
<evidence type="ECO:0000313" key="9">
    <source>
        <dbReference type="EMBL" id="NYE47568.1"/>
    </source>
</evidence>
<dbReference type="SUPFAM" id="SSF56112">
    <property type="entry name" value="Protein kinase-like (PK-like)"/>
    <property type="match status" value="1"/>
</dbReference>
<dbReference type="PANTHER" id="PTHR43289">
    <property type="entry name" value="MITOGEN-ACTIVATED PROTEIN KINASE KINASE KINASE 20-RELATED"/>
    <property type="match status" value="1"/>
</dbReference>
<sequence>MPTQPLRVGGRYELTRPISTGGMGQVWQGYDTVLDREIAVKLIRSDAARTAEETKEFAARFRREARVTARIEHSGVPAVFDADVDSEHDRLYLVMQLVRGVPLGDVIAEEGALAVEAAVSVAAQICAVLSYAHAVPVIHRDLKPGNVMIADDGSVKVLDFGIAAVLRTDVTRLTATGSRLGTCAYMPPEQVLGGGVSPASDLYSLGCLLHQLCTGERVFDGESDYVLMDQHVRTAPVPVRAIRPDIPANLERLILHLLAKNPEDRPANAQDVHDRLAPFLPAPAPAGADAPQVPGGLPDPARPYRRPLAPRPRPASGPAAGPAPTKVLPPFHGVADLPTPPRTMISAEELAEVEEHAQSLLEEERYAQAVGLLDEAVEGAAARFGDGDDRVVELRLRRAFALGLGGDLRRALPEFDRLAAGFAAADGPDDDRALACRQQAAICRAQLGESTAALREFQSVLSRVLPLAGERDPMALDLRLEIGRLMLFTGRIGEAEECLVPLQADLHAEYGPDDPATRDAVNLLDRIGRTGT</sequence>
<evidence type="ECO:0000256" key="3">
    <source>
        <dbReference type="ARBA" id="ARBA00022679"/>
    </source>
</evidence>
<dbReference type="Gene3D" id="1.25.40.10">
    <property type="entry name" value="Tetratricopeptide repeat domain"/>
    <property type="match status" value="1"/>
</dbReference>
<evidence type="ECO:0000259" key="8">
    <source>
        <dbReference type="PROSITE" id="PS50011"/>
    </source>
</evidence>
<evidence type="ECO:0000313" key="10">
    <source>
        <dbReference type="Proteomes" id="UP000589036"/>
    </source>
</evidence>
<dbReference type="Gene3D" id="3.30.200.20">
    <property type="entry name" value="Phosphorylase Kinase, domain 1"/>
    <property type="match status" value="1"/>
</dbReference>
<dbReference type="CDD" id="cd14014">
    <property type="entry name" value="STKc_PknB_like"/>
    <property type="match status" value="1"/>
</dbReference>
<dbReference type="InterPro" id="IPR011990">
    <property type="entry name" value="TPR-like_helical_dom_sf"/>
</dbReference>
<keyword evidence="3 9" id="KW-0808">Transferase</keyword>
<gene>
    <name evidence="9" type="ORF">HDA32_002688</name>
</gene>
<organism evidence="9 10">
    <name type="scientific">Spinactinospora alkalitolerans</name>
    <dbReference type="NCBI Taxonomy" id="687207"/>
    <lineage>
        <taxon>Bacteria</taxon>
        <taxon>Bacillati</taxon>
        <taxon>Actinomycetota</taxon>
        <taxon>Actinomycetes</taxon>
        <taxon>Streptosporangiales</taxon>
        <taxon>Nocardiopsidaceae</taxon>
        <taxon>Spinactinospora</taxon>
    </lineage>
</organism>
<dbReference type="InterPro" id="IPR000719">
    <property type="entry name" value="Prot_kinase_dom"/>
</dbReference>
<dbReference type="Gene3D" id="1.10.510.10">
    <property type="entry name" value="Transferase(Phosphotransferase) domain 1"/>
    <property type="match status" value="1"/>
</dbReference>
<dbReference type="EC" id="2.7.11.1" evidence="1"/>
<evidence type="ECO:0000256" key="1">
    <source>
        <dbReference type="ARBA" id="ARBA00012513"/>
    </source>
</evidence>
<evidence type="ECO:0000256" key="2">
    <source>
        <dbReference type="ARBA" id="ARBA00022527"/>
    </source>
</evidence>
<dbReference type="SUPFAM" id="SSF48452">
    <property type="entry name" value="TPR-like"/>
    <property type="match status" value="1"/>
</dbReference>
<dbReference type="FunFam" id="1.10.510.10:FF:000021">
    <property type="entry name" value="Serine/threonine protein kinase"/>
    <property type="match status" value="1"/>
</dbReference>
<keyword evidence="10" id="KW-1185">Reference proteome</keyword>
<keyword evidence="5" id="KW-0418">Kinase</keyword>
<dbReference type="Pfam" id="PF00069">
    <property type="entry name" value="Pkinase"/>
    <property type="match status" value="1"/>
</dbReference>
<dbReference type="EMBL" id="JACCCC010000001">
    <property type="protein sequence ID" value="NYE47568.1"/>
    <property type="molecule type" value="Genomic_DNA"/>
</dbReference>
<name>A0A852TUF3_9ACTN</name>
<dbReference type="Proteomes" id="UP000589036">
    <property type="component" value="Unassembled WGS sequence"/>
</dbReference>
<evidence type="ECO:0000256" key="7">
    <source>
        <dbReference type="SAM" id="MobiDB-lite"/>
    </source>
</evidence>
<feature type="region of interest" description="Disordered" evidence="7">
    <location>
        <begin position="278"/>
        <end position="327"/>
    </location>
</feature>
<comment type="caution">
    <text evidence="9">The sequence shown here is derived from an EMBL/GenBank/DDBJ whole genome shotgun (WGS) entry which is preliminary data.</text>
</comment>
<evidence type="ECO:0000256" key="4">
    <source>
        <dbReference type="ARBA" id="ARBA00022741"/>
    </source>
</evidence>